<dbReference type="PRINTS" id="PR00038">
    <property type="entry name" value="HTHLUXR"/>
</dbReference>
<feature type="modified residue" description="4-aspartylphosphate" evidence="3">
    <location>
        <position position="60"/>
    </location>
</feature>
<dbReference type="SMART" id="SM00448">
    <property type="entry name" value="REC"/>
    <property type="match status" value="1"/>
</dbReference>
<dbReference type="SUPFAM" id="SSF46894">
    <property type="entry name" value="C-terminal effector domain of the bipartite response regulators"/>
    <property type="match status" value="1"/>
</dbReference>
<keyword evidence="1 3" id="KW-0597">Phosphoprotein</keyword>
<sequence>MTAASEPLTVVLIDDHPVVRGGLRALLESFDGFAVVGEAADGEAAVREVQLHRPDAVIMDVMMPHVDGIEATRRIVRACPGTAVLVLSMAEDDDVVFSAMQAGARGYLLKGAAQEEIERALKAVVAGEVIFGPGVATRVLGLFRRHPAASDPFPELTPRERDVLDLVARGLRNAAIGERLGMAPKTVANHLSAIFAKLQVTDRSAAIVRARDGGLGRGGSS</sequence>
<dbReference type="Gene3D" id="3.40.50.2300">
    <property type="match status" value="1"/>
</dbReference>
<dbReference type="GO" id="GO:0003677">
    <property type="term" value="F:DNA binding"/>
    <property type="evidence" value="ECO:0007669"/>
    <property type="project" value="UniProtKB-KW"/>
</dbReference>
<dbReference type="PROSITE" id="PS50110">
    <property type="entry name" value="RESPONSE_REGULATORY"/>
    <property type="match status" value="1"/>
</dbReference>
<keyword evidence="7" id="KW-1185">Reference proteome</keyword>
<evidence type="ECO:0000259" key="5">
    <source>
        <dbReference type="PROSITE" id="PS50110"/>
    </source>
</evidence>
<dbReference type="AlphaFoldDB" id="A0A919TCV1"/>
<feature type="domain" description="Response regulatory" evidence="5">
    <location>
        <begin position="9"/>
        <end position="125"/>
    </location>
</feature>
<dbReference type="GO" id="GO:0000160">
    <property type="term" value="P:phosphorelay signal transduction system"/>
    <property type="evidence" value="ECO:0007669"/>
    <property type="project" value="InterPro"/>
</dbReference>
<dbReference type="RefSeq" id="WP_213009468.1">
    <property type="nucleotide sequence ID" value="NZ_BOQN01000068.1"/>
</dbReference>
<dbReference type="InterPro" id="IPR000792">
    <property type="entry name" value="Tscrpt_reg_LuxR_C"/>
</dbReference>
<reference evidence="6 7" key="1">
    <citation type="submission" date="2021-03" db="EMBL/GenBank/DDBJ databases">
        <title>Whole genome shotgun sequence of Actinoplanes toevensis NBRC 105298.</title>
        <authorList>
            <person name="Komaki H."/>
            <person name="Tamura T."/>
        </authorList>
    </citation>
    <scope>NUCLEOTIDE SEQUENCE [LARGE SCALE GENOMIC DNA]</scope>
    <source>
        <strain evidence="6 7">NBRC 105298</strain>
    </source>
</reference>
<evidence type="ECO:0000256" key="3">
    <source>
        <dbReference type="PROSITE-ProRule" id="PRU00169"/>
    </source>
</evidence>
<evidence type="ECO:0000259" key="4">
    <source>
        <dbReference type="PROSITE" id="PS50043"/>
    </source>
</evidence>
<dbReference type="InterPro" id="IPR011006">
    <property type="entry name" value="CheY-like_superfamily"/>
</dbReference>
<dbReference type="InterPro" id="IPR039420">
    <property type="entry name" value="WalR-like"/>
</dbReference>
<dbReference type="PROSITE" id="PS50043">
    <property type="entry name" value="HTH_LUXR_2"/>
    <property type="match status" value="1"/>
</dbReference>
<dbReference type="InterPro" id="IPR016032">
    <property type="entry name" value="Sig_transdc_resp-reg_C-effctor"/>
</dbReference>
<protein>
    <submittedName>
        <fullName evidence="6">DNA-binding response regulator</fullName>
    </submittedName>
</protein>
<dbReference type="InterPro" id="IPR001789">
    <property type="entry name" value="Sig_transdc_resp-reg_receiver"/>
</dbReference>
<dbReference type="SUPFAM" id="SSF52172">
    <property type="entry name" value="CheY-like"/>
    <property type="match status" value="1"/>
</dbReference>
<dbReference type="SMART" id="SM00421">
    <property type="entry name" value="HTH_LUXR"/>
    <property type="match status" value="1"/>
</dbReference>
<dbReference type="InterPro" id="IPR058245">
    <property type="entry name" value="NreC/VraR/RcsB-like_REC"/>
</dbReference>
<dbReference type="Pfam" id="PF00072">
    <property type="entry name" value="Response_reg"/>
    <property type="match status" value="1"/>
</dbReference>
<keyword evidence="2 6" id="KW-0238">DNA-binding</keyword>
<dbReference type="Pfam" id="PF00196">
    <property type="entry name" value="GerE"/>
    <property type="match status" value="1"/>
</dbReference>
<dbReference type="PANTHER" id="PTHR43214">
    <property type="entry name" value="TWO-COMPONENT RESPONSE REGULATOR"/>
    <property type="match status" value="1"/>
</dbReference>
<evidence type="ECO:0000313" key="7">
    <source>
        <dbReference type="Proteomes" id="UP000677082"/>
    </source>
</evidence>
<name>A0A919TCV1_9ACTN</name>
<comment type="caution">
    <text evidence="6">The sequence shown here is derived from an EMBL/GenBank/DDBJ whole genome shotgun (WGS) entry which is preliminary data.</text>
</comment>
<dbReference type="CDD" id="cd06170">
    <property type="entry name" value="LuxR_C_like"/>
    <property type="match status" value="1"/>
</dbReference>
<organism evidence="6 7">
    <name type="scientific">Paractinoplanes toevensis</name>
    <dbReference type="NCBI Taxonomy" id="571911"/>
    <lineage>
        <taxon>Bacteria</taxon>
        <taxon>Bacillati</taxon>
        <taxon>Actinomycetota</taxon>
        <taxon>Actinomycetes</taxon>
        <taxon>Micromonosporales</taxon>
        <taxon>Micromonosporaceae</taxon>
        <taxon>Paractinoplanes</taxon>
    </lineage>
</organism>
<accession>A0A919TCV1</accession>
<proteinExistence type="predicted"/>
<dbReference type="EMBL" id="BOQN01000068">
    <property type="protein sequence ID" value="GIM93669.1"/>
    <property type="molecule type" value="Genomic_DNA"/>
</dbReference>
<evidence type="ECO:0000256" key="2">
    <source>
        <dbReference type="ARBA" id="ARBA00023125"/>
    </source>
</evidence>
<evidence type="ECO:0000313" key="6">
    <source>
        <dbReference type="EMBL" id="GIM93669.1"/>
    </source>
</evidence>
<evidence type="ECO:0000256" key="1">
    <source>
        <dbReference type="ARBA" id="ARBA00022553"/>
    </source>
</evidence>
<dbReference type="GO" id="GO:0006355">
    <property type="term" value="P:regulation of DNA-templated transcription"/>
    <property type="evidence" value="ECO:0007669"/>
    <property type="project" value="InterPro"/>
</dbReference>
<gene>
    <name evidence="6" type="ORF">Ato02nite_054620</name>
</gene>
<feature type="domain" description="HTH luxR-type" evidence="4">
    <location>
        <begin position="149"/>
        <end position="214"/>
    </location>
</feature>
<dbReference type="CDD" id="cd17535">
    <property type="entry name" value="REC_NarL-like"/>
    <property type="match status" value="1"/>
</dbReference>
<dbReference type="PROSITE" id="PS00622">
    <property type="entry name" value="HTH_LUXR_1"/>
    <property type="match status" value="1"/>
</dbReference>
<dbReference type="Proteomes" id="UP000677082">
    <property type="component" value="Unassembled WGS sequence"/>
</dbReference>